<organism evidence="2 3">
    <name type="scientific">Allacma fusca</name>
    <dbReference type="NCBI Taxonomy" id="39272"/>
    <lineage>
        <taxon>Eukaryota</taxon>
        <taxon>Metazoa</taxon>
        <taxon>Ecdysozoa</taxon>
        <taxon>Arthropoda</taxon>
        <taxon>Hexapoda</taxon>
        <taxon>Collembola</taxon>
        <taxon>Symphypleona</taxon>
        <taxon>Sminthuridae</taxon>
        <taxon>Allacma</taxon>
    </lineage>
</organism>
<dbReference type="OrthoDB" id="10447769at2759"/>
<comment type="caution">
    <text evidence="2">The sequence shown here is derived from an EMBL/GenBank/DDBJ whole genome shotgun (WGS) entry which is preliminary data.</text>
</comment>
<feature type="region of interest" description="Disordered" evidence="1">
    <location>
        <begin position="311"/>
        <end position="335"/>
    </location>
</feature>
<name>A0A8J2PAS0_9HEXA</name>
<gene>
    <name evidence="2" type="ORF">AFUS01_LOCUS21146</name>
</gene>
<dbReference type="AlphaFoldDB" id="A0A8J2PAS0"/>
<protein>
    <submittedName>
        <fullName evidence="2">Uncharacterized protein</fullName>
    </submittedName>
</protein>
<keyword evidence="3" id="KW-1185">Reference proteome</keyword>
<reference evidence="2" key="1">
    <citation type="submission" date="2021-06" db="EMBL/GenBank/DDBJ databases">
        <authorList>
            <person name="Hodson N. C."/>
            <person name="Mongue J. A."/>
            <person name="Jaron S. K."/>
        </authorList>
    </citation>
    <scope>NUCLEOTIDE SEQUENCE</scope>
</reference>
<dbReference type="EMBL" id="CAJVCH010235206">
    <property type="protein sequence ID" value="CAG7732647.1"/>
    <property type="molecule type" value="Genomic_DNA"/>
</dbReference>
<sequence length="640" mass="73227">MFKFPLQFDRIHLEARLSPIPPKSRPFQLFFNEFAPQLKSLSIKQSWDTLFPLNRLPELEELSIYGNLNKQQDIFPPATVPPYLPNLKRAYFYLEGRITTTNALSNFAMNMTTLLKAAPNLEEIVAPKKIDHRDETADSYRDNTANHIFLHMLASDRKLKLLHLKVLRIDAKLMDFDLNMLSRTAPSLPQLETLGIALSGAATRTAVVAVLQNFSPTLKDLSISYSKTHGTRMSLESFFLHESPLRKLEALNLKNYPASVCFLGAIKQLKKFRIEVRNIGDCFDNDRDDFFLQPTPFIPLQNPYACVLGESSKSKQSRRKKDEDLAEPSVKKSRSGFLRVDPSKAHGLTSFHYIHNKEGTQINLYGDRCPFVVTRRIAMRFPQLTHLTLDNMTGDSMTCIIKYLPLLEHLTAVGGFYNDLSIVGASSREEMLRSDFPQKRKLPYIGDLKYLHTLMLSTFSMDSLLWDKTDLLSEWSIYLGIIDCKKLRRLTLGNDNRGNSSMRSKFETAIGDEPILDLIEALNLTYLKTVRCPLTSLGFQKILIQLRERGLLKLPSLCRLPRKVSERRQLFPWCLRARQSEGGRGAMVPTNFNTFVRINRLLMQPYLVGSIPRFSTEIVRHMFSELNSCNTYICTIVING</sequence>
<evidence type="ECO:0000256" key="1">
    <source>
        <dbReference type="SAM" id="MobiDB-lite"/>
    </source>
</evidence>
<proteinExistence type="predicted"/>
<evidence type="ECO:0000313" key="2">
    <source>
        <dbReference type="EMBL" id="CAG7732647.1"/>
    </source>
</evidence>
<accession>A0A8J2PAS0</accession>
<dbReference type="Proteomes" id="UP000708208">
    <property type="component" value="Unassembled WGS sequence"/>
</dbReference>
<evidence type="ECO:0000313" key="3">
    <source>
        <dbReference type="Proteomes" id="UP000708208"/>
    </source>
</evidence>